<gene>
    <name evidence="5" type="ORF">GPA10_10700</name>
</gene>
<dbReference type="InterPro" id="IPR001034">
    <property type="entry name" value="DeoR_HTH"/>
</dbReference>
<dbReference type="InterPro" id="IPR037171">
    <property type="entry name" value="NagB/RpiA_transferase-like"/>
</dbReference>
<evidence type="ECO:0000259" key="4">
    <source>
        <dbReference type="PROSITE" id="PS51000"/>
    </source>
</evidence>
<dbReference type="Pfam" id="PF00455">
    <property type="entry name" value="DeoRC"/>
    <property type="match status" value="1"/>
</dbReference>
<dbReference type="SMART" id="SM00420">
    <property type="entry name" value="HTH_DEOR"/>
    <property type="match status" value="1"/>
</dbReference>
<comment type="caution">
    <text evidence="5">The sequence shown here is derived from an EMBL/GenBank/DDBJ whole genome shotgun (WGS) entry which is preliminary data.</text>
</comment>
<dbReference type="PANTHER" id="PTHR30363">
    <property type="entry name" value="HTH-TYPE TRANSCRIPTIONAL REGULATOR SRLR-RELATED"/>
    <property type="match status" value="1"/>
</dbReference>
<evidence type="ECO:0000256" key="2">
    <source>
        <dbReference type="ARBA" id="ARBA00023125"/>
    </source>
</evidence>
<dbReference type="SUPFAM" id="SSF46785">
    <property type="entry name" value="Winged helix' DNA-binding domain"/>
    <property type="match status" value="1"/>
</dbReference>
<dbReference type="InterPro" id="IPR036390">
    <property type="entry name" value="WH_DNA-bd_sf"/>
</dbReference>
<dbReference type="GO" id="GO:0003700">
    <property type="term" value="F:DNA-binding transcription factor activity"/>
    <property type="evidence" value="ECO:0007669"/>
    <property type="project" value="InterPro"/>
</dbReference>
<dbReference type="InterPro" id="IPR050313">
    <property type="entry name" value="Carb_Metab_HTH_regulators"/>
</dbReference>
<dbReference type="Pfam" id="PF08220">
    <property type="entry name" value="HTH_DeoR"/>
    <property type="match status" value="1"/>
</dbReference>
<dbReference type="SMART" id="SM01134">
    <property type="entry name" value="DeoRC"/>
    <property type="match status" value="1"/>
</dbReference>
<keyword evidence="1" id="KW-0805">Transcription regulation</keyword>
<accession>A0A6L6WUK2</accession>
<dbReference type="InterPro" id="IPR018356">
    <property type="entry name" value="Tscrpt_reg_HTH_DeoR_CS"/>
</dbReference>
<evidence type="ECO:0000256" key="3">
    <source>
        <dbReference type="ARBA" id="ARBA00023163"/>
    </source>
</evidence>
<dbReference type="EMBL" id="WPNZ01000005">
    <property type="protein sequence ID" value="MVO85209.1"/>
    <property type="molecule type" value="Genomic_DNA"/>
</dbReference>
<dbReference type="InterPro" id="IPR014036">
    <property type="entry name" value="DeoR-like_C"/>
</dbReference>
<dbReference type="PROSITE" id="PS00894">
    <property type="entry name" value="HTH_DEOR_1"/>
    <property type="match status" value="1"/>
</dbReference>
<name>A0A6L6WUK2_9ACTN</name>
<dbReference type="PANTHER" id="PTHR30363:SF44">
    <property type="entry name" value="AGA OPERON TRANSCRIPTIONAL REPRESSOR-RELATED"/>
    <property type="match status" value="1"/>
</dbReference>
<evidence type="ECO:0000313" key="5">
    <source>
        <dbReference type="EMBL" id="MVO85209.1"/>
    </source>
</evidence>
<dbReference type="PRINTS" id="PR00037">
    <property type="entry name" value="HTHLACR"/>
</dbReference>
<evidence type="ECO:0000313" key="6">
    <source>
        <dbReference type="Proteomes" id="UP000483802"/>
    </source>
</evidence>
<reference evidence="5 6" key="1">
    <citation type="submission" date="2019-11" db="EMBL/GenBank/DDBJ databases">
        <title>Streptomyces typhae sp. nov., a novel endophytic actinomycete isolated from the root of cattail pollen (Typha angustifolia L.).</title>
        <authorList>
            <person name="Peng C."/>
        </authorList>
    </citation>
    <scope>NUCLEOTIDE SEQUENCE [LARGE SCALE GENOMIC DNA]</scope>
    <source>
        <strain evidence="6">p1417</strain>
    </source>
</reference>
<dbReference type="Gene3D" id="3.40.50.1360">
    <property type="match status" value="1"/>
</dbReference>
<feature type="domain" description="HTH deoR-type" evidence="4">
    <location>
        <begin position="15"/>
        <end position="70"/>
    </location>
</feature>
<sequence>MSESARQGYAHRVLRSDRHVRILDHVAAQGSADVTQLSRLLGVSQATVRRDLQHLSEQRLLERTHGGAVVGGLSIELPLQHRADQRSPQKQAIAQAAADLVPDGAVVGLTGGTTTTEVARLLADRGPVTIVTNAVNIAAALVLRPAITLIVIGGTARSESYELIGPIAEKTLADHHTDIAFLGVDGISAAHGCTTHDQLEAATDRAFAFHSGRSVVVADHSKIGRTTFAKICPAADVDTLITDGQAPEAELSAIASVGVRVTVV</sequence>
<evidence type="ECO:0000256" key="1">
    <source>
        <dbReference type="ARBA" id="ARBA00023015"/>
    </source>
</evidence>
<organism evidence="5 6">
    <name type="scientific">Streptomyces typhae</name>
    <dbReference type="NCBI Taxonomy" id="2681492"/>
    <lineage>
        <taxon>Bacteria</taxon>
        <taxon>Bacillati</taxon>
        <taxon>Actinomycetota</taxon>
        <taxon>Actinomycetes</taxon>
        <taxon>Kitasatosporales</taxon>
        <taxon>Streptomycetaceae</taxon>
        <taxon>Streptomyces</taxon>
    </lineage>
</organism>
<proteinExistence type="predicted"/>
<dbReference type="PROSITE" id="PS51000">
    <property type="entry name" value="HTH_DEOR_2"/>
    <property type="match status" value="1"/>
</dbReference>
<keyword evidence="2" id="KW-0238">DNA-binding</keyword>
<dbReference type="Gene3D" id="1.10.10.10">
    <property type="entry name" value="Winged helix-like DNA-binding domain superfamily/Winged helix DNA-binding domain"/>
    <property type="match status" value="1"/>
</dbReference>
<dbReference type="AlphaFoldDB" id="A0A6L6WUK2"/>
<dbReference type="GO" id="GO:0003677">
    <property type="term" value="F:DNA binding"/>
    <property type="evidence" value="ECO:0007669"/>
    <property type="project" value="UniProtKB-KW"/>
</dbReference>
<protein>
    <submittedName>
        <fullName evidence="5">DeoR family transcriptional regulator</fullName>
    </submittedName>
</protein>
<dbReference type="Proteomes" id="UP000483802">
    <property type="component" value="Unassembled WGS sequence"/>
</dbReference>
<keyword evidence="3" id="KW-0804">Transcription</keyword>
<keyword evidence="6" id="KW-1185">Reference proteome</keyword>
<dbReference type="InterPro" id="IPR036388">
    <property type="entry name" value="WH-like_DNA-bd_sf"/>
</dbReference>
<dbReference type="SUPFAM" id="SSF100950">
    <property type="entry name" value="NagB/RpiA/CoA transferase-like"/>
    <property type="match status" value="1"/>
</dbReference>